<dbReference type="VEuPathDB" id="FungiDB:EYZ11_011897"/>
<evidence type="ECO:0000313" key="2">
    <source>
        <dbReference type="EMBL" id="THC88652.1"/>
    </source>
</evidence>
<dbReference type="AlphaFoldDB" id="A0A4S3J269"/>
<dbReference type="OrthoDB" id="4232400at2759"/>
<accession>A0A4S3J269</accession>
<comment type="caution">
    <text evidence="2">The sequence shown here is derived from an EMBL/GenBank/DDBJ whole genome shotgun (WGS) entry which is preliminary data.</text>
</comment>
<dbReference type="EMBL" id="SOSA01000795">
    <property type="protein sequence ID" value="THC88652.1"/>
    <property type="molecule type" value="Genomic_DNA"/>
</dbReference>
<sequence length="182" mass="20306">MYTHDRDEADEPRKRNKVSHTANGICYDWMVVSGNCHYARDRAAFQTYRTTSQKLQLRNNIFNPHEELHVAGVGTVQLTVCRRPGGAGDTRVIELKEVLHIPEAICNGFNPLLVGSSMSCHAEYWEGADGQGEPLWYSVPFAGGTRLALAGDPRGESEMIEGRYYTLSLYISGEEKALLQSI</sequence>
<keyword evidence="3" id="KW-1185">Reference proteome</keyword>
<reference evidence="2 3" key="1">
    <citation type="submission" date="2019-03" db="EMBL/GenBank/DDBJ databases">
        <title>The genome sequence of a newly discovered highly antifungal drug resistant Aspergillus species, Aspergillus tanneri NIH 1004.</title>
        <authorList>
            <person name="Mounaud S."/>
            <person name="Singh I."/>
            <person name="Joardar V."/>
            <person name="Pakala S."/>
            <person name="Pakala S."/>
            <person name="Venepally P."/>
            <person name="Hoover J."/>
            <person name="Nierman W."/>
            <person name="Chung J."/>
            <person name="Losada L."/>
        </authorList>
    </citation>
    <scope>NUCLEOTIDE SEQUENCE [LARGE SCALE GENOMIC DNA]</scope>
    <source>
        <strain evidence="2 3">NIH1004</strain>
    </source>
</reference>
<dbReference type="Proteomes" id="UP000324241">
    <property type="component" value="Unassembled WGS sequence"/>
</dbReference>
<evidence type="ECO:0000313" key="1">
    <source>
        <dbReference type="EMBL" id="KAA8643487.1"/>
    </source>
</evidence>
<dbReference type="RefSeq" id="XP_033422849.1">
    <property type="nucleotide sequence ID" value="XM_033574831.1"/>
</dbReference>
<gene>
    <name evidence="1" type="ORF">ATNIH1004_010256</name>
    <name evidence="2" type="ORF">EYZ11_011897</name>
</gene>
<reference evidence="1 4" key="2">
    <citation type="submission" date="2019-08" db="EMBL/GenBank/DDBJ databases">
        <title>The genome sequence of a newly discovered highly antifungal drug resistant Aspergillus species, Aspergillus tanneri NIH 1004.</title>
        <authorList>
            <person name="Mounaud S."/>
            <person name="Singh I."/>
            <person name="Joardar V."/>
            <person name="Pakala S."/>
            <person name="Pakala S."/>
            <person name="Venepally P."/>
            <person name="Chung J.K."/>
            <person name="Losada L."/>
            <person name="Nierman W.C."/>
        </authorList>
    </citation>
    <scope>NUCLEOTIDE SEQUENCE [LARGE SCALE GENOMIC DNA]</scope>
    <source>
        <strain evidence="1 4">NIH1004</strain>
    </source>
</reference>
<dbReference type="PANTHER" id="PTHR40628">
    <property type="entry name" value="CHROMO DOMAIN-CONTAINING PROTEIN"/>
    <property type="match status" value="1"/>
</dbReference>
<dbReference type="Proteomes" id="UP000308092">
    <property type="component" value="Unassembled WGS sequence"/>
</dbReference>
<dbReference type="STRING" id="1220188.A0A4S3J269"/>
<proteinExistence type="predicted"/>
<dbReference type="GeneID" id="54332958"/>
<evidence type="ECO:0000313" key="3">
    <source>
        <dbReference type="Proteomes" id="UP000308092"/>
    </source>
</evidence>
<dbReference type="EMBL" id="QUQM01000005">
    <property type="protein sequence ID" value="KAA8643487.1"/>
    <property type="molecule type" value="Genomic_DNA"/>
</dbReference>
<evidence type="ECO:0000313" key="4">
    <source>
        <dbReference type="Proteomes" id="UP000324241"/>
    </source>
</evidence>
<organism evidence="2 3">
    <name type="scientific">Aspergillus tanneri</name>
    <dbReference type="NCBI Taxonomy" id="1220188"/>
    <lineage>
        <taxon>Eukaryota</taxon>
        <taxon>Fungi</taxon>
        <taxon>Dikarya</taxon>
        <taxon>Ascomycota</taxon>
        <taxon>Pezizomycotina</taxon>
        <taxon>Eurotiomycetes</taxon>
        <taxon>Eurotiomycetidae</taxon>
        <taxon>Eurotiales</taxon>
        <taxon>Aspergillaceae</taxon>
        <taxon>Aspergillus</taxon>
        <taxon>Aspergillus subgen. Circumdati</taxon>
    </lineage>
</organism>
<protein>
    <submittedName>
        <fullName evidence="2">Uncharacterized protein</fullName>
    </submittedName>
</protein>
<dbReference type="PANTHER" id="PTHR40628:SF1">
    <property type="entry name" value="CHROMO DOMAIN-CONTAINING PROTEIN"/>
    <property type="match status" value="1"/>
</dbReference>
<name>A0A4S3J269_9EURO</name>